<keyword evidence="4 10" id="KW-1003">Cell membrane</keyword>
<evidence type="ECO:0000256" key="9">
    <source>
        <dbReference type="ARBA" id="ARBA00023180"/>
    </source>
</evidence>
<gene>
    <name evidence="11" type="primary">PRM1</name>
    <name evidence="11" type="ORF">MNAN1_001610</name>
</gene>
<accession>A0AAF0EQY9</accession>
<keyword evidence="12" id="KW-1185">Reference proteome</keyword>
<comment type="caution">
    <text evidence="10">Lacks conserved residue(s) required for the propagation of feature annotation.</text>
</comment>
<keyword evidence="6 10" id="KW-0184">Conjugation</keyword>
<evidence type="ECO:0000256" key="7">
    <source>
        <dbReference type="ARBA" id="ARBA00022989"/>
    </source>
</evidence>
<evidence type="ECO:0000256" key="4">
    <source>
        <dbReference type="ARBA" id="ARBA00022475"/>
    </source>
</evidence>
<keyword evidence="9" id="KW-0325">Glycoprotein</keyword>
<dbReference type="AlphaFoldDB" id="A0AAF0EQY9"/>
<comment type="subcellular location">
    <subcellularLocation>
        <location evidence="2 10">Cell membrane</location>
        <topology evidence="2 10">Multi-pass membrane protein</topology>
    </subcellularLocation>
</comment>
<evidence type="ECO:0000256" key="1">
    <source>
        <dbReference type="ARBA" id="ARBA00002512"/>
    </source>
</evidence>
<evidence type="ECO:0000313" key="12">
    <source>
        <dbReference type="Proteomes" id="UP001213623"/>
    </source>
</evidence>
<dbReference type="InterPro" id="IPR026777">
    <property type="entry name" value="PRM1"/>
</dbReference>
<keyword evidence="8 10" id="KW-0472">Membrane</keyword>
<name>A0AAF0EQY9_9BASI</name>
<keyword evidence="5 10" id="KW-0812">Transmembrane</keyword>
<dbReference type="EMBL" id="CP119894">
    <property type="protein sequence ID" value="WFD26627.1"/>
    <property type="molecule type" value="Genomic_DNA"/>
</dbReference>
<evidence type="ECO:0000256" key="8">
    <source>
        <dbReference type="ARBA" id="ARBA00023136"/>
    </source>
</evidence>
<reference evidence="11" key="1">
    <citation type="submission" date="2023-03" db="EMBL/GenBank/DDBJ databases">
        <title>Mating type loci evolution in Malassezia.</title>
        <authorList>
            <person name="Coelho M.A."/>
        </authorList>
    </citation>
    <scope>NUCLEOTIDE SEQUENCE</scope>
    <source>
        <strain evidence="11">CBS 9557</strain>
    </source>
</reference>
<evidence type="ECO:0000256" key="3">
    <source>
        <dbReference type="ARBA" id="ARBA00010780"/>
    </source>
</evidence>
<comment type="similarity">
    <text evidence="3 10">Belongs to the PRM1 family.</text>
</comment>
<evidence type="ECO:0000256" key="5">
    <source>
        <dbReference type="ARBA" id="ARBA00022692"/>
    </source>
</evidence>
<dbReference type="GO" id="GO:0005886">
    <property type="term" value="C:plasma membrane"/>
    <property type="evidence" value="ECO:0007669"/>
    <property type="project" value="UniProtKB-SubCell"/>
</dbReference>
<evidence type="ECO:0000256" key="2">
    <source>
        <dbReference type="ARBA" id="ARBA00004651"/>
    </source>
</evidence>
<organism evidence="11 12">
    <name type="scientific">Malassezia nana</name>
    <dbReference type="NCBI Taxonomy" id="180528"/>
    <lineage>
        <taxon>Eukaryota</taxon>
        <taxon>Fungi</taxon>
        <taxon>Dikarya</taxon>
        <taxon>Basidiomycota</taxon>
        <taxon>Ustilaginomycotina</taxon>
        <taxon>Malasseziomycetes</taxon>
        <taxon>Malasseziales</taxon>
        <taxon>Malasseziaceae</taxon>
        <taxon>Malassezia</taxon>
    </lineage>
</organism>
<dbReference type="PANTHER" id="PTHR31030:SF1">
    <property type="entry name" value="PLASMA MEMBRANE FUSION PROTEIN PRM1"/>
    <property type="match status" value="1"/>
</dbReference>
<evidence type="ECO:0000313" key="11">
    <source>
        <dbReference type="EMBL" id="WFD26627.1"/>
    </source>
</evidence>
<protein>
    <recommendedName>
        <fullName evidence="10">Plasma membrane fusion protein PRM1</fullName>
    </recommendedName>
</protein>
<feature type="transmembrane region" description="Helical" evidence="10">
    <location>
        <begin position="275"/>
        <end position="296"/>
    </location>
</feature>
<keyword evidence="7 10" id="KW-1133">Transmembrane helix</keyword>
<proteinExistence type="inferred from homology"/>
<evidence type="ECO:0000256" key="10">
    <source>
        <dbReference type="RuleBase" id="RU366035"/>
    </source>
</evidence>
<dbReference type="Proteomes" id="UP001213623">
    <property type="component" value="Chromosome 3"/>
</dbReference>
<dbReference type="GO" id="GO:0032220">
    <property type="term" value="P:plasma membrane fusion involved in cytogamy"/>
    <property type="evidence" value="ECO:0007669"/>
    <property type="project" value="TreeGrafter"/>
</dbReference>
<comment type="function">
    <text evidence="1 10">Involved in cell fusion during mating by stabilizing the plasma membrane fusion event.</text>
</comment>
<dbReference type="PANTHER" id="PTHR31030">
    <property type="entry name" value="PLASMA MEMBRANE FUSION PROTEIN PRM1"/>
    <property type="match status" value="1"/>
</dbReference>
<evidence type="ECO:0000256" key="6">
    <source>
        <dbReference type="ARBA" id="ARBA00022971"/>
    </source>
</evidence>
<dbReference type="GO" id="GO:0043332">
    <property type="term" value="C:mating projection tip"/>
    <property type="evidence" value="ECO:0007669"/>
    <property type="project" value="UniProtKB-UniRule"/>
</dbReference>
<sequence length="447" mass="47214">MGGESAVPVCVAYVCIVLGAVLDASYTLAALTYDLQQRLATWQADATRACEHATHNLDLGPRLLVQSVVDATASAAETGVRAIGQLVLGLLLITRTLLHMLCASYKSLLLCTVQLVVQSVLSVMDAAAQAIATAIHDAAQALHDLLNTAAEAGVGLADIAVDGLDAMLGLSLKPPTWHEPMALQALRNVSIPLSLIDPFREIRDKLPTVSALRLDAEDVLDAALDAAQQHVKQTLAQFALPRPPWRPPPASAFSCATLAAQSLGTARTDIQHGQLYTWLSILALGAAALVLGLVVLGANTGAMHWMVDAELVAGGLRAERAALQRIWTTAPPWPTLDGAIAAMQRSYDDTNAAWAQAEQSLTHALFGWVNSTALAAHDVLHGALDLATGTVDDMLGHTPLHNPVAQFVQCVLGSKVQSADAALHFPALRRRPRSLVLCPAPTLSWPT</sequence>